<gene>
    <name evidence="5" type="primary">RvY_19279-1</name>
    <name evidence="5" type="synonym">RvY_19279.1</name>
    <name evidence="5" type="ORF">RvY_19279</name>
</gene>
<evidence type="ECO:0008006" key="7">
    <source>
        <dbReference type="Google" id="ProtNLM"/>
    </source>
</evidence>
<dbReference type="EMBL" id="BDGG01000028">
    <property type="protein sequence ID" value="GAV09796.1"/>
    <property type="molecule type" value="Genomic_DNA"/>
</dbReference>
<dbReference type="FunFam" id="1.10.8.270:FF:000064">
    <property type="entry name" value="Small G protein-signaling modulator 1b"/>
    <property type="match status" value="1"/>
</dbReference>
<dbReference type="PROSITE" id="PS50826">
    <property type="entry name" value="RUN"/>
    <property type="match status" value="1"/>
</dbReference>
<protein>
    <recommendedName>
        <fullName evidence="7">Rab-GAP TBC domain-containing protein</fullName>
    </recommendedName>
</protein>
<dbReference type="Pfam" id="PF02759">
    <property type="entry name" value="RUN"/>
    <property type="match status" value="1"/>
</dbReference>
<dbReference type="InterPro" id="IPR000195">
    <property type="entry name" value="Rab-GAP-TBC_dom"/>
</dbReference>
<feature type="domain" description="Rab-GAP TBC" evidence="3">
    <location>
        <begin position="617"/>
        <end position="953"/>
    </location>
</feature>
<dbReference type="PANTHER" id="PTHR22957:SF502">
    <property type="entry name" value="SMALL G PROTEIN SIGNALING MODULATOR 2-RELATED"/>
    <property type="match status" value="1"/>
</dbReference>
<dbReference type="PANTHER" id="PTHR22957">
    <property type="entry name" value="TBC1 DOMAIN FAMILY MEMBER GTPASE-ACTIVATING PROTEIN"/>
    <property type="match status" value="1"/>
</dbReference>
<dbReference type="GO" id="GO:0005096">
    <property type="term" value="F:GTPase activator activity"/>
    <property type="evidence" value="ECO:0007669"/>
    <property type="project" value="UniProtKB-KW"/>
</dbReference>
<dbReference type="InterPro" id="IPR037213">
    <property type="entry name" value="Run_dom_sf"/>
</dbReference>
<dbReference type="InterPro" id="IPR021935">
    <property type="entry name" value="SGSM1/2_RBD"/>
</dbReference>
<evidence type="ECO:0000259" key="4">
    <source>
        <dbReference type="PROSITE" id="PS50826"/>
    </source>
</evidence>
<dbReference type="CDD" id="cd17687">
    <property type="entry name" value="RUN_SGSM1_like"/>
    <property type="match status" value="1"/>
</dbReference>
<dbReference type="InterPro" id="IPR037745">
    <property type="entry name" value="SGSM1/2"/>
</dbReference>
<dbReference type="SUPFAM" id="SSF140741">
    <property type="entry name" value="RUN domain-like"/>
    <property type="match status" value="1"/>
</dbReference>
<keyword evidence="1" id="KW-0343">GTPase activation</keyword>
<dbReference type="Pfam" id="PF00566">
    <property type="entry name" value="RabGAP-TBC"/>
    <property type="match status" value="1"/>
</dbReference>
<dbReference type="SMART" id="SM00593">
    <property type="entry name" value="RUN"/>
    <property type="match status" value="1"/>
</dbReference>
<dbReference type="Pfam" id="PF12068">
    <property type="entry name" value="PH_RBD"/>
    <property type="match status" value="1"/>
</dbReference>
<evidence type="ECO:0000256" key="1">
    <source>
        <dbReference type="ARBA" id="ARBA00022468"/>
    </source>
</evidence>
<dbReference type="AlphaFoldDB" id="A0A1D1W8W6"/>
<proteinExistence type="inferred from homology"/>
<comment type="caution">
    <text evidence="5">The sequence shown here is derived from an EMBL/GenBank/DDBJ whole genome shotgun (WGS) entry which is preliminary data.</text>
</comment>
<feature type="domain" description="RUN" evidence="4">
    <location>
        <begin position="64"/>
        <end position="228"/>
    </location>
</feature>
<dbReference type="Gene3D" id="2.30.29.230">
    <property type="match status" value="1"/>
</dbReference>
<keyword evidence="6" id="KW-1185">Reference proteome</keyword>
<sequence>MATAVFRRLSIFESVPSLKERRTGEAGNLEIDVDNADTKDKLMRCLKKEVKQIMEEAVTRKYISEDSSSITSLCAAVEACLAYGLKRRTLGLFKTASSTAALLQKISKHCEEAETVRRMLYDFEPLVSMTSFGSKRGIFDSRKGSKSVPAPPLKKIPGSLITHKYLWIRIALLEKVLDKIVDYLVANAEHYYSPESLIGDRDDGSGQLIASLLVGPCALDFSRMKTPDHLWTDPSADELVLRHRIHGSAVQYQLSNGSLQSPKCFGLKTKHRQACSSTSSDELPRGAAKDYVESLHQNSKSTLLYGKNNVMMRPRDSVAAMQGYLSLHQNPEGVLIIKWTPNQLMNTPADESFEMVVERSQCWDFAMCILVPTIVYIHCHHQHDNSGSLVLVGQDGIQYPPLQFPPGGHLLAFLSCLETGLEVSGTGQLDPPLFFESGVGKIFPPLKRKSVQTHTEPEATSYDYVFRVVCDMPELTISKMDLLLQPEHPLRLVHSDHNSSSNSTINSLPPESPNMFDFEQIDPVADDLADSRGSMQKACDTMKRQILTRAFYGWVAHCRHLRTVRRHLSGLVVPHLQTIDQPVDASKGLTLAIWSAFRAATYHPSDIELCRLVYFGGVEPSLRKEVWPCLLQYHPWNSTAAERQALDQAQRVKYEDSMSEWMAVEAIIRQKDKEAFAASLANCRMTNQHSGEIPLVGKDASLNNDVFEDDVISISPSETPSDWTLSPNGVDGKGSGSGTGETAVPVVEVFQGGGERGHDVGERMQHVSSAGCLGEDMSRDSECPSPASSIGGIFANELIEEFAVNLHRIDKDVARCDRNYWYFTQQKNLEKLRNIMNTYVWQNLKEGYVQGMCDIAAPLLVIFDDEVMAYGCFVELMKRLSPNFPLAGGGMDRNFANMRSLIQVLDPELFSMMKSNGDYTHFYFCYRWFLLDFKRELVYDDVFVVWESIWAASKVASADFGLFLALAMLECYRDIILDNVMDFTDIIKFFNEMAERHDGKTILKIGRDLVQRIQDLIVSQ</sequence>
<evidence type="ECO:0000313" key="6">
    <source>
        <dbReference type="Proteomes" id="UP000186922"/>
    </source>
</evidence>
<dbReference type="OrthoDB" id="10264062at2759"/>
<dbReference type="Gene3D" id="1.10.8.270">
    <property type="entry name" value="putative rabgap domain of human tbc1 domain family member 14 like domains"/>
    <property type="match status" value="1"/>
</dbReference>
<organism evidence="5 6">
    <name type="scientific">Ramazzottius varieornatus</name>
    <name type="common">Water bear</name>
    <name type="synonym">Tardigrade</name>
    <dbReference type="NCBI Taxonomy" id="947166"/>
    <lineage>
        <taxon>Eukaryota</taxon>
        <taxon>Metazoa</taxon>
        <taxon>Ecdysozoa</taxon>
        <taxon>Tardigrada</taxon>
        <taxon>Eutardigrada</taxon>
        <taxon>Parachela</taxon>
        <taxon>Hypsibioidea</taxon>
        <taxon>Ramazzottiidae</taxon>
        <taxon>Ramazzottius</taxon>
    </lineage>
</organism>
<dbReference type="Gene3D" id="1.20.58.900">
    <property type="match status" value="1"/>
</dbReference>
<comment type="similarity">
    <text evidence="2">Belongs to the RUTBC family.</text>
</comment>
<dbReference type="Gene3D" id="1.10.472.80">
    <property type="entry name" value="Ypt/Rab-GAP domain of gyp1p, domain 3"/>
    <property type="match status" value="1"/>
</dbReference>
<dbReference type="GO" id="GO:0031410">
    <property type="term" value="C:cytoplasmic vesicle"/>
    <property type="evidence" value="ECO:0007669"/>
    <property type="project" value="UniProtKB-ARBA"/>
</dbReference>
<evidence type="ECO:0000259" key="3">
    <source>
        <dbReference type="PROSITE" id="PS50086"/>
    </source>
</evidence>
<dbReference type="FunFam" id="1.10.472.80:FF:000004">
    <property type="entry name" value="Small G protein signaling modulator 1"/>
    <property type="match status" value="1"/>
</dbReference>
<dbReference type="SMART" id="SM00164">
    <property type="entry name" value="TBC"/>
    <property type="match status" value="1"/>
</dbReference>
<dbReference type="SUPFAM" id="SSF47923">
    <property type="entry name" value="Ypt/Rab-GAP domain of gyp1p"/>
    <property type="match status" value="2"/>
</dbReference>
<dbReference type="Proteomes" id="UP000186922">
    <property type="component" value="Unassembled WGS sequence"/>
</dbReference>
<evidence type="ECO:0000313" key="5">
    <source>
        <dbReference type="EMBL" id="GAV09796.1"/>
    </source>
</evidence>
<name>A0A1D1W8W6_RAMVA</name>
<evidence type="ECO:0000256" key="2">
    <source>
        <dbReference type="ARBA" id="ARBA00034124"/>
    </source>
</evidence>
<dbReference type="PROSITE" id="PS50086">
    <property type="entry name" value="TBC_RABGAP"/>
    <property type="match status" value="1"/>
</dbReference>
<reference evidence="5 6" key="1">
    <citation type="journal article" date="2016" name="Nat. Commun.">
        <title>Extremotolerant tardigrade genome and improved radiotolerance of human cultured cells by tardigrade-unique protein.</title>
        <authorList>
            <person name="Hashimoto T."/>
            <person name="Horikawa D.D."/>
            <person name="Saito Y."/>
            <person name="Kuwahara H."/>
            <person name="Kozuka-Hata H."/>
            <person name="Shin-I T."/>
            <person name="Minakuchi Y."/>
            <person name="Ohishi K."/>
            <person name="Motoyama A."/>
            <person name="Aizu T."/>
            <person name="Enomoto A."/>
            <person name="Kondo K."/>
            <person name="Tanaka S."/>
            <person name="Hara Y."/>
            <person name="Koshikawa S."/>
            <person name="Sagara H."/>
            <person name="Miura T."/>
            <person name="Yokobori S."/>
            <person name="Miyagawa K."/>
            <person name="Suzuki Y."/>
            <person name="Kubo T."/>
            <person name="Oyama M."/>
            <person name="Kohara Y."/>
            <person name="Fujiyama A."/>
            <person name="Arakawa K."/>
            <person name="Katayama T."/>
            <person name="Toyoda A."/>
            <person name="Kunieda T."/>
        </authorList>
    </citation>
    <scope>NUCLEOTIDE SEQUENCE [LARGE SCALE GENOMIC DNA]</scope>
    <source>
        <strain evidence="5 6">YOKOZUNA-1</strain>
    </source>
</reference>
<dbReference type="InterPro" id="IPR004012">
    <property type="entry name" value="Run_dom"/>
</dbReference>
<dbReference type="CDD" id="cd15784">
    <property type="entry name" value="PH_RUTBC"/>
    <property type="match status" value="1"/>
</dbReference>
<accession>A0A1D1W8W6</accession>
<dbReference type="STRING" id="947166.A0A1D1W8W6"/>
<dbReference type="InterPro" id="IPR035969">
    <property type="entry name" value="Rab-GAP_TBC_sf"/>
</dbReference>